<organism evidence="1 2">
    <name type="scientific">Tanacetum coccineum</name>
    <dbReference type="NCBI Taxonomy" id="301880"/>
    <lineage>
        <taxon>Eukaryota</taxon>
        <taxon>Viridiplantae</taxon>
        <taxon>Streptophyta</taxon>
        <taxon>Embryophyta</taxon>
        <taxon>Tracheophyta</taxon>
        <taxon>Spermatophyta</taxon>
        <taxon>Magnoliopsida</taxon>
        <taxon>eudicotyledons</taxon>
        <taxon>Gunneridae</taxon>
        <taxon>Pentapetalae</taxon>
        <taxon>asterids</taxon>
        <taxon>campanulids</taxon>
        <taxon>Asterales</taxon>
        <taxon>Asteraceae</taxon>
        <taxon>Asteroideae</taxon>
        <taxon>Anthemideae</taxon>
        <taxon>Anthemidinae</taxon>
        <taxon>Tanacetum</taxon>
    </lineage>
</organism>
<name>A0ABQ4WV60_9ASTR</name>
<comment type="caution">
    <text evidence="1">The sequence shown here is derived from an EMBL/GenBank/DDBJ whole genome shotgun (WGS) entry which is preliminary data.</text>
</comment>
<evidence type="ECO:0000313" key="2">
    <source>
        <dbReference type="Proteomes" id="UP001151760"/>
    </source>
</evidence>
<gene>
    <name evidence="1" type="ORF">Tco_0651554</name>
</gene>
<evidence type="ECO:0000313" key="1">
    <source>
        <dbReference type="EMBL" id="GJS56770.1"/>
    </source>
</evidence>
<reference evidence="1" key="2">
    <citation type="submission" date="2022-01" db="EMBL/GenBank/DDBJ databases">
        <authorList>
            <person name="Yamashiro T."/>
            <person name="Shiraishi A."/>
            <person name="Satake H."/>
            <person name="Nakayama K."/>
        </authorList>
    </citation>
    <scope>NUCLEOTIDE SEQUENCE</scope>
</reference>
<dbReference type="SUPFAM" id="SSF50630">
    <property type="entry name" value="Acid proteases"/>
    <property type="match status" value="1"/>
</dbReference>
<dbReference type="EMBL" id="BQNB010008959">
    <property type="protein sequence ID" value="GJS56770.1"/>
    <property type="molecule type" value="Genomic_DNA"/>
</dbReference>
<dbReference type="PANTHER" id="PTHR33067:SF35">
    <property type="entry name" value="ASPARTIC PEPTIDASE DDI1-TYPE DOMAIN-CONTAINING PROTEIN"/>
    <property type="match status" value="1"/>
</dbReference>
<dbReference type="Gene3D" id="2.40.70.10">
    <property type="entry name" value="Acid Proteases"/>
    <property type="match status" value="1"/>
</dbReference>
<dbReference type="CDD" id="cd00303">
    <property type="entry name" value="retropepsin_like"/>
    <property type="match status" value="1"/>
</dbReference>
<accession>A0ABQ4WV60</accession>
<dbReference type="Proteomes" id="UP001151760">
    <property type="component" value="Unassembled WGS sequence"/>
</dbReference>
<protein>
    <submittedName>
        <fullName evidence="1">Retrovirus-related pol polyprotein from transposon TNT 1-94</fullName>
    </submittedName>
</protein>
<sequence length="221" mass="24321">MVKLNARCSAVLQNELPPKEKDLGSFVLPCIFGNTTVSNALVDLGASISVIPFSMFKHLGLGNPRPVNMVIEMADRSIQSPKGILENVLVKIHKFIFLVDFVILDIIEDNKVPIIPRRPMLAIVHARIDVFGGKFSLEVGKEQVIFNANEGATPISVSPVCVIKFFDVIDDINGPGNLEEFLMDDNLNGDLGNFLQDNNLFLNYENPGTNSLSPNKSSREI</sequence>
<proteinExistence type="predicted"/>
<dbReference type="InterPro" id="IPR021109">
    <property type="entry name" value="Peptidase_aspartic_dom_sf"/>
</dbReference>
<keyword evidence="2" id="KW-1185">Reference proteome</keyword>
<dbReference type="PANTHER" id="PTHR33067">
    <property type="entry name" value="RNA-DIRECTED DNA POLYMERASE-RELATED"/>
    <property type="match status" value="1"/>
</dbReference>
<reference evidence="1" key="1">
    <citation type="journal article" date="2022" name="Int. J. Mol. Sci.">
        <title>Draft Genome of Tanacetum Coccineum: Genomic Comparison of Closely Related Tanacetum-Family Plants.</title>
        <authorList>
            <person name="Yamashiro T."/>
            <person name="Shiraishi A."/>
            <person name="Nakayama K."/>
            <person name="Satake H."/>
        </authorList>
    </citation>
    <scope>NUCLEOTIDE SEQUENCE</scope>
</reference>